<dbReference type="Gene3D" id="2.30.30.100">
    <property type="match status" value="1"/>
</dbReference>
<keyword evidence="2 5" id="KW-0547">Nucleotide-binding</keyword>
<dbReference type="Gene3D" id="3.30.930.10">
    <property type="entry name" value="Bira Bifunctional Protein, Domain 2"/>
    <property type="match status" value="1"/>
</dbReference>
<comment type="caution">
    <text evidence="5">Lacks conserved residue(s) required for the propagation of feature annotation.</text>
</comment>
<dbReference type="AlphaFoldDB" id="A0A3L8GKU3"/>
<dbReference type="OrthoDB" id="9807064at2"/>
<keyword evidence="5" id="KW-0805">Transcription regulation</keyword>
<dbReference type="Pfam" id="PF03099">
    <property type="entry name" value="BPL_LplA_LipB"/>
    <property type="match status" value="1"/>
</dbReference>
<dbReference type="InterPro" id="IPR045864">
    <property type="entry name" value="aa-tRNA-synth_II/BPL/LPL"/>
</dbReference>
<feature type="binding site" evidence="5">
    <location>
        <position position="118"/>
    </location>
    <ligand>
        <name>biotin</name>
        <dbReference type="ChEBI" id="CHEBI:57586"/>
    </ligand>
</feature>
<dbReference type="Proteomes" id="UP000269148">
    <property type="component" value="Unassembled WGS sequence"/>
</dbReference>
<evidence type="ECO:0000313" key="8">
    <source>
        <dbReference type="Proteomes" id="UP000269148"/>
    </source>
</evidence>
<feature type="binding site" evidence="5">
    <location>
        <position position="189"/>
    </location>
    <ligand>
        <name>biotin</name>
        <dbReference type="ChEBI" id="CHEBI:57586"/>
    </ligand>
</feature>
<comment type="function">
    <text evidence="5">Acts both as a biotin--[acetyl-CoA-carboxylase] ligase and a repressor.</text>
</comment>
<keyword evidence="4 5" id="KW-0092">Biotin</keyword>
<dbReference type="PANTHER" id="PTHR12835:SF5">
    <property type="entry name" value="BIOTIN--PROTEIN LIGASE"/>
    <property type="match status" value="1"/>
</dbReference>
<dbReference type="PROSITE" id="PS51733">
    <property type="entry name" value="BPL_LPL_CATALYTIC"/>
    <property type="match status" value="1"/>
</dbReference>
<proteinExistence type="inferred from homology"/>
<dbReference type="GO" id="GO:0016740">
    <property type="term" value="F:transferase activity"/>
    <property type="evidence" value="ECO:0007669"/>
    <property type="project" value="UniProtKB-ARBA"/>
</dbReference>
<evidence type="ECO:0000256" key="4">
    <source>
        <dbReference type="ARBA" id="ARBA00023267"/>
    </source>
</evidence>
<name>A0A3L8GKU3_STRIN</name>
<gene>
    <name evidence="5" type="primary">birA</name>
    <name evidence="7" type="ORF">DIY07_03645</name>
</gene>
<dbReference type="InterPro" id="IPR008988">
    <property type="entry name" value="Transcriptional_repressor_C"/>
</dbReference>
<evidence type="ECO:0000256" key="3">
    <source>
        <dbReference type="ARBA" id="ARBA00022840"/>
    </source>
</evidence>
<dbReference type="InterPro" id="IPR036390">
    <property type="entry name" value="WH_DNA-bd_sf"/>
</dbReference>
<protein>
    <recommendedName>
        <fullName evidence="5">Bifunctional ligase/repressor BirA</fullName>
    </recommendedName>
    <alternativeName>
        <fullName evidence="5">Biotin--[acetyl-CoA-carboxylase] ligase</fullName>
        <ecNumber evidence="5">6.3.4.15</ecNumber>
    </alternativeName>
    <alternativeName>
        <fullName evidence="5">Biotin--protein ligase</fullName>
    </alternativeName>
    <alternativeName>
        <fullName evidence="5">Biotin-[acetyl-CoA carboxylase] synthetase</fullName>
    </alternativeName>
</protein>
<dbReference type="InterPro" id="IPR036388">
    <property type="entry name" value="WH-like_DNA-bd_sf"/>
</dbReference>
<feature type="DNA-binding region" description="H-T-H motif" evidence="5">
    <location>
        <begin position="29"/>
        <end position="48"/>
    </location>
</feature>
<dbReference type="InterPro" id="IPR030855">
    <property type="entry name" value="Bifunct_BirA"/>
</dbReference>
<keyword evidence="5" id="KW-0804">Transcription</keyword>
<evidence type="ECO:0000313" key="7">
    <source>
        <dbReference type="EMBL" id="RLU57735.1"/>
    </source>
</evidence>
<comment type="similarity">
    <text evidence="5">Belongs to the biotin--protein ligase family.</text>
</comment>
<evidence type="ECO:0000256" key="1">
    <source>
        <dbReference type="ARBA" id="ARBA00022598"/>
    </source>
</evidence>
<dbReference type="PANTHER" id="PTHR12835">
    <property type="entry name" value="BIOTIN PROTEIN LIGASE"/>
    <property type="match status" value="1"/>
</dbReference>
<dbReference type="NCBIfam" id="TIGR00121">
    <property type="entry name" value="birA_ligase"/>
    <property type="match status" value="1"/>
</dbReference>
<comment type="caution">
    <text evidence="7">The sequence shown here is derived from an EMBL/GenBank/DDBJ whole genome shotgun (WGS) entry which is preliminary data.</text>
</comment>
<dbReference type="STRING" id="1346.BMF34_03295"/>
<dbReference type="GO" id="GO:0003677">
    <property type="term" value="F:DNA binding"/>
    <property type="evidence" value="ECO:0007669"/>
    <property type="project" value="UniProtKB-UniRule"/>
</dbReference>
<dbReference type="InterPro" id="IPR004408">
    <property type="entry name" value="Biotin_CoA_COase_ligase"/>
</dbReference>
<reference evidence="7 8" key="1">
    <citation type="submission" date="2018-06" db="EMBL/GenBank/DDBJ databases">
        <title>Mutators as drivers of adaptation in pathogenic bacteria and a risk factor for host jumps and vaccine escape.</title>
        <authorList>
            <person name="Barnes A.C."/>
            <person name="Silayeva O."/>
        </authorList>
    </citation>
    <scope>NUCLEOTIDE SEQUENCE [LARGE SCALE GENOMIC DNA]</scope>
    <source>
        <strain evidence="7 8">QMA0445</strain>
    </source>
</reference>
<dbReference type="EMBL" id="QLQD01000035">
    <property type="protein sequence ID" value="RLU57735.1"/>
    <property type="molecule type" value="Genomic_DNA"/>
</dbReference>
<dbReference type="GO" id="GO:0005524">
    <property type="term" value="F:ATP binding"/>
    <property type="evidence" value="ECO:0007669"/>
    <property type="project" value="UniProtKB-UniRule"/>
</dbReference>
<dbReference type="EC" id="6.3.4.15" evidence="5"/>
<dbReference type="InterPro" id="IPR013196">
    <property type="entry name" value="HTH_11"/>
</dbReference>
<organism evidence="7 8">
    <name type="scientific">Streptococcus iniae</name>
    <name type="common">Streptococcus shiloi</name>
    <dbReference type="NCBI Taxonomy" id="1346"/>
    <lineage>
        <taxon>Bacteria</taxon>
        <taxon>Bacillati</taxon>
        <taxon>Bacillota</taxon>
        <taxon>Bacilli</taxon>
        <taxon>Lactobacillales</taxon>
        <taxon>Streptococcaceae</taxon>
        <taxon>Streptococcus</taxon>
    </lineage>
</organism>
<dbReference type="InterPro" id="IPR004143">
    <property type="entry name" value="BPL_LPL_catalytic"/>
</dbReference>
<sequence length="320" mass="36031">MTKIDYTRAMKTSERIYELLSQTSDYTSGESLAKTLNLSRTAIWKAVKSLENQGLEIESSKNKGYRILTGDLLLPQQLSQKLKLPVSYKEETQSTQLDAKHGIEANLSCPHLYLANHQSHGKGRLSRSFYSPSGSGIYMSMHLRPNLPYSQMEPYTMILASCVVKAISRLTGIETDIKWVNDIYFENHKIAGILTEAVTSVETGLITDLIIGVGINFNNTNFPNELKNKAGSLFKSHPTITRNQLIEEIWTLFFTIPSHEHIKIYKEKSLVLNKQVTYYKNEKLVEGKAIAITDQGYLIVEHPDGQVETLPSGEVSLSSW</sequence>
<dbReference type="Pfam" id="PF02237">
    <property type="entry name" value="BPL_C"/>
    <property type="match status" value="1"/>
</dbReference>
<dbReference type="CDD" id="cd16442">
    <property type="entry name" value="BPL"/>
    <property type="match status" value="1"/>
</dbReference>
<dbReference type="GO" id="GO:0005737">
    <property type="term" value="C:cytoplasm"/>
    <property type="evidence" value="ECO:0007669"/>
    <property type="project" value="TreeGrafter"/>
</dbReference>
<dbReference type="HAMAP" id="MF_00978">
    <property type="entry name" value="Bifunct_BirA"/>
    <property type="match status" value="1"/>
</dbReference>
<dbReference type="InterPro" id="IPR003142">
    <property type="entry name" value="BPL_C"/>
</dbReference>
<dbReference type="Gene3D" id="1.10.10.10">
    <property type="entry name" value="Winged helix-like DNA-binding domain superfamily/Winged helix DNA-binding domain"/>
    <property type="match status" value="1"/>
</dbReference>
<dbReference type="GO" id="GO:0009249">
    <property type="term" value="P:protein lipoylation"/>
    <property type="evidence" value="ECO:0007669"/>
    <property type="project" value="UniProtKB-ARBA"/>
</dbReference>
<keyword evidence="1 5" id="KW-0436">Ligase</keyword>
<feature type="domain" description="BPL/LPL catalytic" evidence="6">
    <location>
        <begin position="67"/>
        <end position="261"/>
    </location>
</feature>
<dbReference type="GO" id="GO:0006355">
    <property type="term" value="P:regulation of DNA-templated transcription"/>
    <property type="evidence" value="ECO:0007669"/>
    <property type="project" value="UniProtKB-UniRule"/>
</dbReference>
<dbReference type="Pfam" id="PF08279">
    <property type="entry name" value="HTH_11"/>
    <property type="match status" value="1"/>
</dbReference>
<dbReference type="SUPFAM" id="SSF55681">
    <property type="entry name" value="Class II aaRS and biotin synthetases"/>
    <property type="match status" value="1"/>
</dbReference>
<dbReference type="GO" id="GO:0004077">
    <property type="term" value="F:biotin--[biotin carboxyl-carrier protein] ligase activity"/>
    <property type="evidence" value="ECO:0007669"/>
    <property type="project" value="UniProtKB-UniRule"/>
</dbReference>
<dbReference type="SUPFAM" id="SSF50037">
    <property type="entry name" value="C-terminal domain of transcriptional repressors"/>
    <property type="match status" value="1"/>
</dbReference>
<keyword evidence="5" id="KW-0238">DNA-binding</keyword>
<dbReference type="SUPFAM" id="SSF46785">
    <property type="entry name" value="Winged helix' DNA-binding domain"/>
    <property type="match status" value="1"/>
</dbReference>
<evidence type="ECO:0000259" key="6">
    <source>
        <dbReference type="PROSITE" id="PS51733"/>
    </source>
</evidence>
<keyword evidence="3 5" id="KW-0067">ATP-binding</keyword>
<dbReference type="NCBIfam" id="NF008846">
    <property type="entry name" value="PRK11886.1-1"/>
    <property type="match status" value="1"/>
</dbReference>
<evidence type="ECO:0000256" key="5">
    <source>
        <dbReference type="HAMAP-Rule" id="MF_00978"/>
    </source>
</evidence>
<comment type="catalytic activity">
    <reaction evidence="5">
        <text>biotin + L-lysyl-[protein] + ATP = N(6)-biotinyl-L-lysyl-[protein] + AMP + diphosphate + H(+)</text>
        <dbReference type="Rhea" id="RHEA:11756"/>
        <dbReference type="Rhea" id="RHEA-COMP:9752"/>
        <dbReference type="Rhea" id="RHEA-COMP:10505"/>
        <dbReference type="ChEBI" id="CHEBI:15378"/>
        <dbReference type="ChEBI" id="CHEBI:29969"/>
        <dbReference type="ChEBI" id="CHEBI:30616"/>
        <dbReference type="ChEBI" id="CHEBI:33019"/>
        <dbReference type="ChEBI" id="CHEBI:57586"/>
        <dbReference type="ChEBI" id="CHEBI:83144"/>
        <dbReference type="ChEBI" id="CHEBI:456215"/>
        <dbReference type="EC" id="6.3.4.15"/>
    </reaction>
</comment>
<evidence type="ECO:0000256" key="2">
    <source>
        <dbReference type="ARBA" id="ARBA00022741"/>
    </source>
</evidence>
<keyword evidence="5" id="KW-0678">Repressor</keyword>
<accession>A0A3L8GKU3</accession>